<keyword evidence="2" id="KW-1185">Reference proteome</keyword>
<sequence length="108" mass="13101">MYLNRRTELYFHRREDLCPMVLADIEELASLMNKHAQALWERTHWVTMDPDPDLRSGEQYKECDLRRVSLLRQYRAAVTKRLGHKDFPETLLFEPGIWKIPYKYCSWI</sequence>
<dbReference type="Proteomes" id="UP001259832">
    <property type="component" value="Unassembled WGS sequence"/>
</dbReference>
<dbReference type="AlphaFoldDB" id="A0AAD9GLS0"/>
<accession>A0AAD9GLS0</accession>
<proteinExistence type="predicted"/>
<protein>
    <submittedName>
        <fullName evidence="1">Uncharacterized protein</fullName>
    </submittedName>
</protein>
<evidence type="ECO:0000313" key="1">
    <source>
        <dbReference type="EMBL" id="KAK1940759.1"/>
    </source>
</evidence>
<name>A0AAD9GLS0_9STRA</name>
<gene>
    <name evidence="1" type="ORF">P3T76_007465</name>
</gene>
<organism evidence="1 2">
    <name type="scientific">Phytophthora citrophthora</name>
    <dbReference type="NCBI Taxonomy" id="4793"/>
    <lineage>
        <taxon>Eukaryota</taxon>
        <taxon>Sar</taxon>
        <taxon>Stramenopiles</taxon>
        <taxon>Oomycota</taxon>
        <taxon>Peronosporomycetes</taxon>
        <taxon>Peronosporales</taxon>
        <taxon>Peronosporaceae</taxon>
        <taxon>Phytophthora</taxon>
    </lineage>
</organism>
<comment type="caution">
    <text evidence="1">The sequence shown here is derived from an EMBL/GenBank/DDBJ whole genome shotgun (WGS) entry which is preliminary data.</text>
</comment>
<reference evidence="1" key="1">
    <citation type="submission" date="2023-08" db="EMBL/GenBank/DDBJ databases">
        <title>Reference Genome Resource for the Citrus Pathogen Phytophthora citrophthora.</title>
        <authorList>
            <person name="Moller H."/>
            <person name="Coetzee B."/>
            <person name="Rose L.J."/>
            <person name="Van Niekerk J.M."/>
        </authorList>
    </citation>
    <scope>NUCLEOTIDE SEQUENCE</scope>
    <source>
        <strain evidence="1">STE-U-9442</strain>
    </source>
</reference>
<evidence type="ECO:0000313" key="2">
    <source>
        <dbReference type="Proteomes" id="UP001259832"/>
    </source>
</evidence>
<dbReference type="EMBL" id="JASMQC010000013">
    <property type="protein sequence ID" value="KAK1940759.1"/>
    <property type="molecule type" value="Genomic_DNA"/>
</dbReference>